<organism evidence="1 2">
    <name type="scientific">Lasius niger</name>
    <name type="common">Black garden ant</name>
    <dbReference type="NCBI Taxonomy" id="67767"/>
    <lineage>
        <taxon>Eukaryota</taxon>
        <taxon>Metazoa</taxon>
        <taxon>Ecdysozoa</taxon>
        <taxon>Arthropoda</taxon>
        <taxon>Hexapoda</taxon>
        <taxon>Insecta</taxon>
        <taxon>Pterygota</taxon>
        <taxon>Neoptera</taxon>
        <taxon>Endopterygota</taxon>
        <taxon>Hymenoptera</taxon>
        <taxon>Apocrita</taxon>
        <taxon>Aculeata</taxon>
        <taxon>Formicoidea</taxon>
        <taxon>Formicidae</taxon>
        <taxon>Formicinae</taxon>
        <taxon>Lasius</taxon>
        <taxon>Lasius</taxon>
    </lineage>
</organism>
<proteinExistence type="predicted"/>
<sequence length="156" mass="18214">MGLCEQYSQIRLSLNIYMAVAVCFDQDDCAFLQSAKETLVICRPDHLHGTYDADRILVVRDVMGEVQRRLNEDDTCTHVWAGSVFSRLALKMICEKPIYYAKNPKNRNKMMEVHNLYRRQFYNGFKIFTCAVCLDSEEQEEEEEEEGVVEKSRQLV</sequence>
<keyword evidence="2" id="KW-1185">Reference proteome</keyword>
<evidence type="ECO:0000313" key="1">
    <source>
        <dbReference type="EMBL" id="KMQ81438.1"/>
    </source>
</evidence>
<protein>
    <submittedName>
        <fullName evidence="1">Uncharacterized protein</fullName>
    </submittedName>
</protein>
<comment type="caution">
    <text evidence="1">The sequence shown here is derived from an EMBL/GenBank/DDBJ whole genome shotgun (WGS) entry which is preliminary data.</text>
</comment>
<dbReference type="PaxDb" id="67767-A0A0J7JT13"/>
<gene>
    <name evidence="1" type="ORF">RF55_26319</name>
</gene>
<feature type="non-terminal residue" evidence="1">
    <location>
        <position position="156"/>
    </location>
</feature>
<dbReference type="AlphaFoldDB" id="A0A0J7JT13"/>
<dbReference type="EMBL" id="LBMM01035484">
    <property type="protein sequence ID" value="KMQ81438.1"/>
    <property type="molecule type" value="Genomic_DNA"/>
</dbReference>
<evidence type="ECO:0000313" key="2">
    <source>
        <dbReference type="Proteomes" id="UP000036403"/>
    </source>
</evidence>
<name>A0A0J7JT13_LASNI</name>
<accession>A0A0J7JT13</accession>
<reference evidence="1 2" key="1">
    <citation type="submission" date="2015-04" db="EMBL/GenBank/DDBJ databases">
        <title>Lasius niger genome sequencing.</title>
        <authorList>
            <person name="Konorov E.A."/>
            <person name="Nikitin M.A."/>
            <person name="Kirill M.V."/>
            <person name="Chang P."/>
        </authorList>
    </citation>
    <scope>NUCLEOTIDE SEQUENCE [LARGE SCALE GENOMIC DNA]</scope>
    <source>
        <tissue evidence="1">Whole</tissue>
    </source>
</reference>
<dbReference type="Proteomes" id="UP000036403">
    <property type="component" value="Unassembled WGS sequence"/>
</dbReference>